<gene>
    <name evidence="2" type="primary">Aste57867_14015</name>
    <name evidence="1" type="ORF">As57867_013964</name>
    <name evidence="2" type="ORF">ASTE57867_14015</name>
</gene>
<proteinExistence type="predicted"/>
<reference evidence="1" key="2">
    <citation type="submission" date="2019-06" db="EMBL/GenBank/DDBJ databases">
        <title>Genomics analysis of Aphanomyces spp. identifies a new class of oomycete effector associated with host adaptation.</title>
        <authorList>
            <person name="Gaulin E."/>
        </authorList>
    </citation>
    <scope>NUCLEOTIDE SEQUENCE</scope>
    <source>
        <strain evidence="1">CBS 578.67</strain>
    </source>
</reference>
<dbReference type="AlphaFoldDB" id="A0A485KZM4"/>
<evidence type="ECO:0000313" key="3">
    <source>
        <dbReference type="Proteomes" id="UP000332933"/>
    </source>
</evidence>
<name>A0A485KZM4_9STRA</name>
<dbReference type="Proteomes" id="UP000332933">
    <property type="component" value="Unassembled WGS sequence"/>
</dbReference>
<evidence type="ECO:0000313" key="2">
    <source>
        <dbReference type="EMBL" id="VFT90845.1"/>
    </source>
</evidence>
<accession>A0A485KZM4</accession>
<organism evidence="2 3">
    <name type="scientific">Aphanomyces stellatus</name>
    <dbReference type="NCBI Taxonomy" id="120398"/>
    <lineage>
        <taxon>Eukaryota</taxon>
        <taxon>Sar</taxon>
        <taxon>Stramenopiles</taxon>
        <taxon>Oomycota</taxon>
        <taxon>Saprolegniomycetes</taxon>
        <taxon>Saprolegniales</taxon>
        <taxon>Verrucalvaceae</taxon>
        <taxon>Aphanomyces</taxon>
    </lineage>
</organism>
<evidence type="ECO:0000313" key="1">
    <source>
        <dbReference type="EMBL" id="KAF0695152.1"/>
    </source>
</evidence>
<protein>
    <submittedName>
        <fullName evidence="2">Aste57867_14015 protein</fullName>
    </submittedName>
</protein>
<dbReference type="EMBL" id="CAADRA010005523">
    <property type="protein sequence ID" value="VFT90845.1"/>
    <property type="molecule type" value="Genomic_DNA"/>
</dbReference>
<dbReference type="EMBL" id="VJMH01005502">
    <property type="protein sequence ID" value="KAF0695152.1"/>
    <property type="molecule type" value="Genomic_DNA"/>
</dbReference>
<keyword evidence="3" id="KW-1185">Reference proteome</keyword>
<reference evidence="2 3" key="1">
    <citation type="submission" date="2019-03" db="EMBL/GenBank/DDBJ databases">
        <authorList>
            <person name="Gaulin E."/>
            <person name="Dumas B."/>
        </authorList>
    </citation>
    <scope>NUCLEOTIDE SEQUENCE [LARGE SCALE GENOMIC DNA]</scope>
    <source>
        <strain evidence="2">CBS 568.67</strain>
    </source>
</reference>
<sequence length="355" mass="40351">MMIYVNAGSATRHDQGLCQLEYTNVNHVQPAELLWAFMSLGTPDALIQSHNRSGSDEMWPSIVCVNVKSLEAFRFRNHLLALHGWIRDFQSRDDVNVDSPARQYGIRPVMPPVVREPRFVALFGRTKIRLCPIIARSNVPFITRSLKNLGFMEVDIVVEGAHATPLTTGNQHAFLRLYYHVARGNSTGGIYQYAQVEETTLENQAAQGYHDEVRVVREPHQPEVLGPSPLTGSEDWPRMPQGPFARSCHVDKKCRDGELTREDVFHICCVLPTFKNKSMNAKMKFIRRMLLAYNLQSKVGSQSSAATMVKPIGISWVNTCCVRFRTKISSPRQQPIVIYTFELPSLTLRWLRLKL</sequence>